<evidence type="ECO:0000256" key="2">
    <source>
        <dbReference type="SAM" id="Phobius"/>
    </source>
</evidence>
<keyword evidence="5" id="KW-1185">Reference proteome</keyword>
<keyword evidence="2" id="KW-0812">Transmembrane</keyword>
<gene>
    <name evidence="4" type="ORF">AACH11_23295</name>
</gene>
<evidence type="ECO:0000259" key="3">
    <source>
        <dbReference type="PROSITE" id="PS51123"/>
    </source>
</evidence>
<dbReference type="PROSITE" id="PS51123">
    <property type="entry name" value="OMPA_2"/>
    <property type="match status" value="1"/>
</dbReference>
<evidence type="ECO:0000313" key="4">
    <source>
        <dbReference type="EMBL" id="MEK8028895.1"/>
    </source>
</evidence>
<comment type="caution">
    <text evidence="4">The sequence shown here is derived from an EMBL/GenBank/DDBJ whole genome shotgun (WGS) entry which is preliminary data.</text>
</comment>
<sequence>MSNSQDDKDNNERIGLWIALGAAALVVGSVVGGAVWHRLSAKADGAAGAPAAVEASAPAAAVATAAAVAVEMIDVPLAGEVTGTVFYEVGGATLPAEGPAEIAAALRALQAAAGKKLVISGFHDASGDPAKNAELAKQRAIGVRDALLAAGAPAEAVALRKPESTTGGADPRAARRVEIRLVD</sequence>
<name>A0ABU9BJQ4_9BURK</name>
<reference evidence="4 5" key="1">
    <citation type="submission" date="2024-04" db="EMBL/GenBank/DDBJ databases">
        <title>Novel species of the genus Ideonella isolated from streams.</title>
        <authorList>
            <person name="Lu H."/>
        </authorList>
    </citation>
    <scope>NUCLEOTIDE SEQUENCE [LARGE SCALE GENOMIC DNA]</scope>
    <source>
        <strain evidence="4 5">BYS139W</strain>
    </source>
</reference>
<evidence type="ECO:0000313" key="5">
    <source>
        <dbReference type="Proteomes" id="UP001368500"/>
    </source>
</evidence>
<feature type="transmembrane region" description="Helical" evidence="2">
    <location>
        <begin position="14"/>
        <end position="36"/>
    </location>
</feature>
<feature type="domain" description="OmpA-like" evidence="3">
    <location>
        <begin position="74"/>
        <end position="183"/>
    </location>
</feature>
<protein>
    <submittedName>
        <fullName evidence="4">OmpA family protein</fullName>
    </submittedName>
</protein>
<dbReference type="Proteomes" id="UP001368500">
    <property type="component" value="Unassembled WGS sequence"/>
</dbReference>
<dbReference type="RefSeq" id="WP_341376682.1">
    <property type="nucleotide sequence ID" value="NZ_JBBUTF010000033.1"/>
</dbReference>
<organism evidence="4 5">
    <name type="scientific">Pseudaquabacterium rugosum</name>
    <dbReference type="NCBI Taxonomy" id="2984194"/>
    <lineage>
        <taxon>Bacteria</taxon>
        <taxon>Pseudomonadati</taxon>
        <taxon>Pseudomonadota</taxon>
        <taxon>Betaproteobacteria</taxon>
        <taxon>Burkholderiales</taxon>
        <taxon>Sphaerotilaceae</taxon>
        <taxon>Pseudaquabacterium</taxon>
    </lineage>
</organism>
<keyword evidence="2" id="KW-1133">Transmembrane helix</keyword>
<dbReference type="SUPFAM" id="SSF103088">
    <property type="entry name" value="OmpA-like"/>
    <property type="match status" value="1"/>
</dbReference>
<keyword evidence="1 2" id="KW-0472">Membrane</keyword>
<accession>A0ABU9BJQ4</accession>
<dbReference type="Gene3D" id="3.30.1330.60">
    <property type="entry name" value="OmpA-like domain"/>
    <property type="match status" value="1"/>
</dbReference>
<proteinExistence type="predicted"/>
<dbReference type="EMBL" id="JBBUTF010000033">
    <property type="protein sequence ID" value="MEK8028895.1"/>
    <property type="molecule type" value="Genomic_DNA"/>
</dbReference>
<dbReference type="Pfam" id="PF00691">
    <property type="entry name" value="OmpA"/>
    <property type="match status" value="1"/>
</dbReference>
<dbReference type="InterPro" id="IPR036737">
    <property type="entry name" value="OmpA-like_sf"/>
</dbReference>
<dbReference type="InterPro" id="IPR006665">
    <property type="entry name" value="OmpA-like"/>
</dbReference>
<evidence type="ECO:0000256" key="1">
    <source>
        <dbReference type="PROSITE-ProRule" id="PRU00473"/>
    </source>
</evidence>